<dbReference type="Proteomes" id="UP001285354">
    <property type="component" value="Unassembled WGS sequence"/>
</dbReference>
<protein>
    <submittedName>
        <fullName evidence="2">Uncharacterized protein</fullName>
    </submittedName>
</protein>
<keyword evidence="3" id="KW-1185">Reference proteome</keyword>
<evidence type="ECO:0000313" key="3">
    <source>
        <dbReference type="Proteomes" id="UP001285354"/>
    </source>
</evidence>
<feature type="compositionally biased region" description="Acidic residues" evidence="1">
    <location>
        <begin position="510"/>
        <end position="522"/>
    </location>
</feature>
<feature type="compositionally biased region" description="Polar residues" evidence="1">
    <location>
        <begin position="93"/>
        <end position="102"/>
    </location>
</feature>
<evidence type="ECO:0000313" key="2">
    <source>
        <dbReference type="EMBL" id="KAK2625798.1"/>
    </source>
</evidence>
<feature type="region of interest" description="Disordered" evidence="1">
    <location>
        <begin position="49"/>
        <end position="165"/>
    </location>
</feature>
<feature type="region of interest" description="Disordered" evidence="1">
    <location>
        <begin position="405"/>
        <end position="425"/>
    </location>
</feature>
<feature type="compositionally biased region" description="Basic and acidic residues" evidence="1">
    <location>
        <begin position="118"/>
        <end position="127"/>
    </location>
</feature>
<dbReference type="EMBL" id="JAUBYV010000007">
    <property type="protein sequence ID" value="KAK2625798.1"/>
    <property type="molecule type" value="Genomic_DNA"/>
</dbReference>
<feature type="compositionally biased region" description="Polar residues" evidence="1">
    <location>
        <begin position="11"/>
        <end position="20"/>
    </location>
</feature>
<feature type="compositionally biased region" description="Polar residues" evidence="1">
    <location>
        <begin position="471"/>
        <end position="484"/>
    </location>
</feature>
<accession>A0AAD9SZ33</accession>
<evidence type="ECO:0000256" key="1">
    <source>
        <dbReference type="SAM" id="MobiDB-lite"/>
    </source>
</evidence>
<feature type="compositionally biased region" description="Polar residues" evidence="1">
    <location>
        <begin position="553"/>
        <end position="563"/>
    </location>
</feature>
<name>A0AAD9SZ33_9HELO</name>
<feature type="region of interest" description="Disordered" evidence="1">
    <location>
        <begin position="1"/>
        <end position="22"/>
    </location>
</feature>
<feature type="compositionally biased region" description="Polar residues" evidence="1">
    <location>
        <begin position="634"/>
        <end position="647"/>
    </location>
</feature>
<proteinExistence type="predicted"/>
<feature type="region of interest" description="Disordered" evidence="1">
    <location>
        <begin position="462"/>
        <end position="568"/>
    </location>
</feature>
<gene>
    <name evidence="2" type="ORF">QTJ16_005110</name>
</gene>
<comment type="caution">
    <text evidence="2">The sequence shown here is derived from an EMBL/GenBank/DDBJ whole genome shotgun (WGS) entry which is preliminary data.</text>
</comment>
<sequence>MNWTGGRLQRHSNSTSSAAQRQKLHFARVKQSLLSRGCAIKSSPNHILGFESRDRRQGQRGQSVLSYTTSASREKSQTDPSHNVSESRHSHSAQRQTSSYSSRLRIRVSDRNSLPALVEREQSHVPDDDLYSATPPPRISKRDRGASQPLSEISQEQKEESLSEKKRRILRKGDWLGITIQKPLKLAFTSPRDEQRIGKRRKVSKEHRANILSAQSRIVSPFAARLRHNSTLRTNSKLLERNRPQAPDVRISISGRTLQPGISSSIAPLKKTTPSIAGWRSSQVPSSSDIMLLDHESIRGYQLGRESHGSLSRSFGSHYPNLRDFEEASENLGISGREHLSGHVSTGSDGQGWVGRTKESLERLQSKFDGHQGQLVEEPAPSALATPRADFRQDLVPGEVFFSSSSASIHHPKPQSSQRSILLRSNSSEVTSSNIAQVGIANEIVSSSQALQNEIWRTWIATEDDSDDPRTNTNSSKLSPTNDWISPGISVPLPRLSNQQIPAGDRSSSELEEPDTEDIDDLEQGKDPQNYYENTSAYEHEDNRAVPIKQSRPDGTSSQPSQLSEDDSEILERQAPDIEVVGTPFPVANRTMSHPITRTAQVKAVAPLVGKEIIEDPNEIWRKFVFGSSSDGVKTPCSERTVSTTYSDRPLADSSIGAHQAL</sequence>
<reference evidence="2" key="1">
    <citation type="submission" date="2023-06" db="EMBL/GenBank/DDBJ databases">
        <title>Draft genome of Marssonina rosae.</title>
        <authorList>
            <person name="Cheng Q."/>
        </authorList>
    </citation>
    <scope>NUCLEOTIDE SEQUENCE</scope>
    <source>
        <strain evidence="2">R4</strain>
    </source>
</reference>
<feature type="region of interest" description="Disordered" evidence="1">
    <location>
        <begin position="634"/>
        <end position="662"/>
    </location>
</feature>
<organism evidence="2 3">
    <name type="scientific">Diplocarpon rosae</name>
    <dbReference type="NCBI Taxonomy" id="946125"/>
    <lineage>
        <taxon>Eukaryota</taxon>
        <taxon>Fungi</taxon>
        <taxon>Dikarya</taxon>
        <taxon>Ascomycota</taxon>
        <taxon>Pezizomycotina</taxon>
        <taxon>Leotiomycetes</taxon>
        <taxon>Helotiales</taxon>
        <taxon>Drepanopezizaceae</taxon>
        <taxon>Diplocarpon</taxon>
    </lineage>
</organism>
<feature type="compositionally biased region" description="Basic and acidic residues" evidence="1">
    <location>
        <begin position="155"/>
        <end position="164"/>
    </location>
</feature>
<dbReference type="AlphaFoldDB" id="A0AAD9SZ33"/>